<organism evidence="4 5">
    <name type="scientific">Pseudomonas turukhanskensis</name>
    <dbReference type="NCBI Taxonomy" id="1806536"/>
    <lineage>
        <taxon>Bacteria</taxon>
        <taxon>Pseudomonadati</taxon>
        <taxon>Pseudomonadota</taxon>
        <taxon>Gammaproteobacteria</taxon>
        <taxon>Pseudomonadales</taxon>
        <taxon>Pseudomonadaceae</taxon>
        <taxon>Pseudomonas</taxon>
    </lineage>
</organism>
<feature type="compositionally biased region" description="Polar residues" evidence="2">
    <location>
        <begin position="441"/>
        <end position="457"/>
    </location>
</feature>
<reference evidence="4" key="2">
    <citation type="submission" date="2023-01" db="EMBL/GenBank/DDBJ databases">
        <authorList>
            <person name="Sun Q."/>
            <person name="Evtushenko L."/>
        </authorList>
    </citation>
    <scope>NUCLEOTIDE SEQUENCE</scope>
    <source>
        <strain evidence="4">VKM B-2935</strain>
    </source>
</reference>
<name>A0A9W6K5E0_9PSED</name>
<dbReference type="Proteomes" id="UP001143328">
    <property type="component" value="Unassembled WGS sequence"/>
</dbReference>
<dbReference type="Gene3D" id="1.10.390.30">
    <property type="entry name" value="Peptidase M60, enhancin-like domain 3"/>
    <property type="match status" value="1"/>
</dbReference>
<dbReference type="SMART" id="SM01276">
    <property type="entry name" value="M60-like"/>
    <property type="match status" value="1"/>
</dbReference>
<evidence type="ECO:0000259" key="3">
    <source>
        <dbReference type="PROSITE" id="PS51723"/>
    </source>
</evidence>
<comment type="caution">
    <text evidence="4">The sequence shown here is derived from an EMBL/GenBank/DDBJ whole genome shotgun (WGS) entry which is preliminary data.</text>
</comment>
<evidence type="ECO:0000313" key="5">
    <source>
        <dbReference type="Proteomes" id="UP001143328"/>
    </source>
</evidence>
<keyword evidence="1" id="KW-0175">Coiled coil</keyword>
<dbReference type="EMBL" id="BSFN01000005">
    <property type="protein sequence ID" value="GLK89117.1"/>
    <property type="molecule type" value="Genomic_DNA"/>
</dbReference>
<reference evidence="4" key="1">
    <citation type="journal article" date="2014" name="Int. J. Syst. Evol. Microbiol.">
        <title>Complete genome sequence of Corynebacterium casei LMG S-19264T (=DSM 44701T), isolated from a smear-ripened cheese.</title>
        <authorList>
            <consortium name="US DOE Joint Genome Institute (JGI-PGF)"/>
            <person name="Walter F."/>
            <person name="Albersmeier A."/>
            <person name="Kalinowski J."/>
            <person name="Ruckert C."/>
        </authorList>
    </citation>
    <scope>NUCLEOTIDE SEQUENCE</scope>
    <source>
        <strain evidence="4">VKM B-2935</strain>
    </source>
</reference>
<dbReference type="InterPro" id="IPR040711">
    <property type="entry name" value="IMPa_N_2"/>
</dbReference>
<keyword evidence="5" id="KW-1185">Reference proteome</keyword>
<dbReference type="PROSITE" id="PS51723">
    <property type="entry name" value="PEPTIDASE_M60"/>
    <property type="match status" value="1"/>
</dbReference>
<feature type="domain" description="Peptidase M60" evidence="3">
    <location>
        <begin position="924"/>
        <end position="1264"/>
    </location>
</feature>
<dbReference type="InterPro" id="IPR042279">
    <property type="entry name" value="Pep_M60_3"/>
</dbReference>
<dbReference type="NCBIfam" id="NF038322">
    <property type="entry name" value="ImpA_fam_HExGH"/>
    <property type="match status" value="1"/>
</dbReference>
<dbReference type="InterPro" id="IPR041549">
    <property type="entry name" value="IMPa_helical"/>
</dbReference>
<dbReference type="Pfam" id="PF18642">
    <property type="entry name" value="IMPa_helical"/>
    <property type="match status" value="1"/>
</dbReference>
<dbReference type="Pfam" id="PF18650">
    <property type="entry name" value="IMPa_N_2"/>
    <property type="match status" value="3"/>
</dbReference>
<protein>
    <recommendedName>
        <fullName evidence="3">Peptidase M60 domain-containing protein</fullName>
    </recommendedName>
</protein>
<evidence type="ECO:0000313" key="4">
    <source>
        <dbReference type="EMBL" id="GLK89117.1"/>
    </source>
</evidence>
<accession>A0A9W6K5E0</accession>
<evidence type="ECO:0000256" key="1">
    <source>
        <dbReference type="SAM" id="Coils"/>
    </source>
</evidence>
<sequence>MQERVQKTIEARTKLLTTLYKDQNSAYLPGTGSQWIMPGDPGTSFPLIVGDKGYPLVSISTQGGGRAIAYGINLLRALPSTAQEHIPLFKRAFQWLMTGSADGRVNENFRISFVGPNVSASLTGLKAAGFSGVNANCNAILDSSCASSIQLLLIDNEIASDPLLSEKIKALMLAGVPVLYLNDLGSSRGAMGGPILRGLGLQHGPTLGNSFDNDQVPSTRDWSQSVNLAAQYGLPQQVQPILEARNTLLTDLYKDQESVYQPGAGSQWIIPGSPATSFPLIVGDKGYPLVSISTQGGGRAIAYGINLLRALPSTAKEHIPLFKRAFQWLITGSADGRVDENFRISFVGPNVSASLTGLKAAGFSGANANCNAILDSSCASSIQLLLIDNEIASDPLLSEKIKALMLAGVPVLYVNDEGSGAASTTGQILRGLGLQQGPTGGNSFDNDQVPSTRDWSQSVNLATRYGLPRELTPEEAQAEADAAAAEAAEAAAAEAAAAEAAAAEAAAAEAAAAEAAAAEAAAAEAAQKNALDAALVSGDAAQLTNSKLVAERLLKHVEGVSLARKQLLEGLYEGVSSAFNPGASSQFVLPLSPDNAFPLIIGNGGNPLASISQLDGGRAVAYGNNLLRVLPTTLAEHTPLFKRVVQWLVTGSPAGTVPENFNVSIVGPNATASLSALRLAGFSPVNANCNALSDASCAGRVQLLLLDNAGRGDGSLSQSVRSAMKAGVPIMYLNDSGWGAPASAEQIFEGLGFVTGAYPGNYWAGDLVPPTRTAADSIRLATNYAQDADFVRMIAEGNWSTDPNWSDTNLPSAQAFFAQVKALSAGINRFNANGVNLFSTPGTTSLRLWTLWADTVRKGISYPMDKSKDPAKFQEAYIADNLIAYARTVGTAQKDLGTYATARHSSMPTSISQETLTLTLPQESGFTAIGRMAVPGKRLLVSAETDAGTSLSVAVNTQWPESTRLWETNGYVRPFYLKSPPIRIQPGMPMALVTPYGGPLQLHYSGAKPGQQVTVKIVGVAQHPFLDIRWGEDNSQAIADFTQVWSMDKFDWMEIRSGSVEVHAKASMVANALKNGVQNFIDEFDDLFVRGAYKLAGFAMPGYPLSPAIVQACQALGWDCTNETLHRMPGTQHINVDSRARCGDGCSGNPYDQSTSLNPRGWMESHELGHNLQVSRMQVYGAISGEVFNQIFPLQKNWRIFNEYGANQSPRVVNYRSAFDLINAGRTEADPVEGVYKRLWVNTAYQAQNGERMAFYTQWAHYWADMKSNPAQAWDVWTLMYLHHRLLGDGDWDSNKAKLGYSTYASRPGSSANDNLLIGMSWLTKRDQRPTFAMWGIKTSEAAQQQVAAYNFPAQPAFFYANNTTNNYSTAIRLDMSAGAPAWPFP</sequence>
<evidence type="ECO:0000256" key="2">
    <source>
        <dbReference type="SAM" id="MobiDB-lite"/>
    </source>
</evidence>
<dbReference type="InterPro" id="IPR031161">
    <property type="entry name" value="Peptidase_M60_dom"/>
</dbReference>
<proteinExistence type="predicted"/>
<feature type="region of interest" description="Disordered" evidence="2">
    <location>
        <begin position="432"/>
        <end position="457"/>
    </location>
</feature>
<feature type="coiled-coil region" evidence="1">
    <location>
        <begin position="488"/>
        <end position="528"/>
    </location>
</feature>
<gene>
    <name evidence="4" type="ORF">GCM10017655_21790</name>
</gene>